<sequence length="445" mass="48551">MSPAPHADDRSDPDLAEAAREAALIAEENRILNSFADTARFRSRSRPMETGPHGTAVKRPRAATMSPPVTQRPIPRRPRAESDFVLSTPRRKLIEVKTDWLPAHLAPSAIPRLSVALETCGGAASGRRRRVSITCDRRRRTTVSVDARLLAATVAFAVVSGASAFSMAPLSLLHVKGPGRFMLSKPVAPVFGEVPTYPAPNGHVARFYQSAAYLDRHAGGALREAVDVAARAHEHQRRKSGEPFIVHPLHVATVLADLRMDADTVMAGLLHDTVEDTSLTVGDIQATFGDAVARIVEGVTDEPTQIDSENQQDLLLSMSSEWRVALVKLADRLHNMRTLKHMPKEKRIKKAKETMELFVPLARKMGITPIYEELLDLCSETLLPRGGRLLPGAAKHALMTAAAPANLDSTLAKLNIDLDTHHARWQSHLDAYPAVSLTPCTSVEC</sequence>
<protein>
    <recommendedName>
        <fullName evidence="3">HD domain-containing protein</fullName>
    </recommendedName>
</protein>
<evidence type="ECO:0000259" key="3">
    <source>
        <dbReference type="PROSITE" id="PS51831"/>
    </source>
</evidence>
<keyword evidence="2" id="KW-0472">Membrane</keyword>
<dbReference type="Proteomes" id="UP001363151">
    <property type="component" value="Unassembled WGS sequence"/>
</dbReference>
<dbReference type="PROSITE" id="PS51831">
    <property type="entry name" value="HD"/>
    <property type="match status" value="1"/>
</dbReference>
<comment type="caution">
    <text evidence="4">The sequence shown here is derived from an EMBL/GenBank/DDBJ whole genome shotgun (WGS) entry which is preliminary data.</text>
</comment>
<evidence type="ECO:0000313" key="4">
    <source>
        <dbReference type="EMBL" id="KAK7240987.1"/>
    </source>
</evidence>
<gene>
    <name evidence="4" type="ORF">SO694_00054046</name>
</gene>
<proteinExistence type="predicted"/>
<dbReference type="SUPFAM" id="SSF109604">
    <property type="entry name" value="HD-domain/PDEase-like"/>
    <property type="match status" value="1"/>
</dbReference>
<dbReference type="InterPro" id="IPR003607">
    <property type="entry name" value="HD/PDEase_dom"/>
</dbReference>
<name>A0ABR1FXM8_AURAN</name>
<accession>A0ABR1FXM8</accession>
<keyword evidence="5" id="KW-1185">Reference proteome</keyword>
<feature type="domain" description="HD" evidence="3">
    <location>
        <begin position="244"/>
        <end position="336"/>
    </location>
</feature>
<evidence type="ECO:0000313" key="5">
    <source>
        <dbReference type="Proteomes" id="UP001363151"/>
    </source>
</evidence>
<evidence type="ECO:0000256" key="2">
    <source>
        <dbReference type="SAM" id="Phobius"/>
    </source>
</evidence>
<dbReference type="PANTHER" id="PTHR21262">
    <property type="entry name" value="GUANOSINE-3',5'-BIS DIPHOSPHATE 3'-PYROPHOSPHOHYDROLASE"/>
    <property type="match status" value="1"/>
</dbReference>
<feature type="region of interest" description="Disordered" evidence="1">
    <location>
        <begin position="43"/>
        <end position="81"/>
    </location>
</feature>
<keyword evidence="2" id="KW-0812">Transmembrane</keyword>
<organism evidence="4 5">
    <name type="scientific">Aureococcus anophagefferens</name>
    <name type="common">Harmful bloom alga</name>
    <dbReference type="NCBI Taxonomy" id="44056"/>
    <lineage>
        <taxon>Eukaryota</taxon>
        <taxon>Sar</taxon>
        <taxon>Stramenopiles</taxon>
        <taxon>Ochrophyta</taxon>
        <taxon>Pelagophyceae</taxon>
        <taxon>Pelagomonadales</taxon>
        <taxon>Pelagomonadaceae</taxon>
        <taxon>Aureococcus</taxon>
    </lineage>
</organism>
<evidence type="ECO:0000256" key="1">
    <source>
        <dbReference type="SAM" id="MobiDB-lite"/>
    </source>
</evidence>
<dbReference type="SMART" id="SM00471">
    <property type="entry name" value="HDc"/>
    <property type="match status" value="1"/>
</dbReference>
<dbReference type="Gene3D" id="1.10.3210.10">
    <property type="entry name" value="Hypothetical protein af1432"/>
    <property type="match status" value="1"/>
</dbReference>
<dbReference type="InterPro" id="IPR006674">
    <property type="entry name" value="HD_domain"/>
</dbReference>
<dbReference type="Pfam" id="PF13328">
    <property type="entry name" value="HD_4"/>
    <property type="match status" value="1"/>
</dbReference>
<dbReference type="EMBL" id="JBBJCI010000207">
    <property type="protein sequence ID" value="KAK7240987.1"/>
    <property type="molecule type" value="Genomic_DNA"/>
</dbReference>
<dbReference type="PANTHER" id="PTHR21262:SF31">
    <property type="entry name" value="GTP PYROPHOSPHOKINASE"/>
    <property type="match status" value="1"/>
</dbReference>
<reference evidence="4 5" key="1">
    <citation type="submission" date="2024-03" db="EMBL/GenBank/DDBJ databases">
        <title>Aureococcus anophagefferens CCMP1851 and Kratosvirus quantuckense: Draft genome of a second virus-susceptible host strain in the model system.</title>
        <authorList>
            <person name="Chase E."/>
            <person name="Truchon A.R."/>
            <person name="Schepens W."/>
            <person name="Wilhelm S.W."/>
        </authorList>
    </citation>
    <scope>NUCLEOTIDE SEQUENCE [LARGE SCALE GENOMIC DNA]</scope>
    <source>
        <strain evidence="4 5">CCMP1851</strain>
    </source>
</reference>
<keyword evidence="2" id="KW-1133">Transmembrane helix</keyword>
<feature type="transmembrane region" description="Helical" evidence="2">
    <location>
        <begin position="149"/>
        <end position="175"/>
    </location>
</feature>